<evidence type="ECO:0000313" key="2">
    <source>
        <dbReference type="Proteomes" id="UP000828941"/>
    </source>
</evidence>
<comment type="caution">
    <text evidence="1">The sequence shown here is derived from an EMBL/GenBank/DDBJ whole genome shotgun (WGS) entry which is preliminary data.</text>
</comment>
<dbReference type="Proteomes" id="UP000828941">
    <property type="component" value="Chromosome 4"/>
</dbReference>
<dbReference type="EMBL" id="CM039429">
    <property type="protein sequence ID" value="KAI4349478.1"/>
    <property type="molecule type" value="Genomic_DNA"/>
</dbReference>
<sequence length="1795" mass="205000">MAAASHADSKGMYSWWWNSHISPKNSKWLQENLTDMDFKVKQMIKLIEEDADSFARRAEMYYKKRPELMKMVEEFYRAYRALAERYDHATGVIRQAHRTMAEAFPNQVPLILADDLPAVSNADSEPRSPGIPHSSRAFLEPDELQKDASGLSPSHFHVIRRNGAFTEEPDSAISRRGLKQLNDILPGEHGKFTEGRARKGLNFGNTEERNRQKDGSRDPGVQALSESDQVTKAETEILALKRALAKLEAEKEDGLLQYQKSLERLSNLESELSHAQENSLGLGERASKAESEVQTLKEALAKLQAERDSSLLQYQQCLEKISDLERNVFSFQKDAGDLNERAIRSETEAESLKRDLARVEAEKENALVQYKQCLETLSKLEERLGKAEEEARRITEQASKAENEIVAMKLEIDKLTKEKEDAALRYQQCLEIISSLEHKLYCAQEEVQSLNYKRDDGVEKLKNSEQKCLLLETSNQTLQSEFESLAQKIGSQNEELNEKQKELGRLWTCIQEERSRFLEAETAFQTLQNLHSQSQEELRSLAAELHNKADILESVESHKQALEDEVQKVKEENKILNEFKLSSSSSITNLQEEIFNLKQTIEKLEQEVGQRVDERNALQQEIYCLKQELNNVNISHDAMTEEVRSTGLDPESFGSSVKELQDENSKLKETCEANRSEKATLLEKLEIMERLLEKNAILENSLSDLNAELESVREKVQLLEETCQSLLEEKSALAAEKATLFPQLETTTEKLEELSGKNNLLENSLFDANAELEGLRVKSKRLEDSCLLLDQDKSNLISQKETVISQLNITHQTVKNLEKQYSELEQKHLEIKGEKESALQKVEELLVSLYAEREEHSRIVQLSESQLADKALQIHILQGDADSMRMEYEEEQDRSVRSQIELFILQKCIQDLMEKNFSLLVESQRLLEASKMSERLVSKLENENLQKQVDINSLSEELRILRIGLLQVLKTLDIDSEHLCEDMIDQDQMLVNYIHGKLQETQNYNGTIFIESQHLAIENSVLSAFLGQLKLKVEKLVTERDTLDERLRFQLDQFSALQAEVQEILEKNRELKLTVNKGEQRMVVMETEKENLCKQLLDLEEAHKSLQEECCKTSEEKKSLMRRFLDLDEEKSKLEEEICVMIQNTIAQSNISLIYQNIVFEKLLALKDLSQDLDKLFSSNNDLEVKLEIVVGKLEDLQMENTLLKEALVMSTVELKLVESVNDELNCQIRTVKELLSRKENELSEAAEMFSALIKEKTELQRMVEDLRSECDEFRVVHEDQANQILKLSSEKDSQNEELGCLCEVNRKLESEMRQLSKELEETKRREEKLSYQLYEGTNEVEFWETQAAALFSELQNSFVNETLFEGKVHELADACESLECGSHLKGIESEQLKERIRKLEDENGTLRGQLAAYFPAVSTLKDSIASLEMQTLVHVKSDDYHQAKVVAPDGLADFPDMQNRINAIEMAVKQMKEQLKPKVREIQELKSGISWNQEDKASKPVPLMDEGKEHADSQGGKSMPDIPVENEVLTKDIMLDQMSECPSYGISGREILKADDQMLEIWETADKDGNVGVTVGKAQKVAAGKNKHLSAESLSEKELSVDKLEISERLTQQREEGNKGKILEELNSDAQKLANLQIAVQDLTKKVEINETSTKGKDFEYGTLKGQIKATEEAIMNLFEANHKLMKSVEEGNSSFDGKPTTESDESGSISRSRVSEQARRGSEKIGRLQLEVQRLQFILLKLEDEKESKGKTKIANRSPRVLLRDYLYGGTRTNQKKKKAHFCACVRPSTRGD</sequence>
<name>A0ACB9PM42_BAUVA</name>
<proteinExistence type="predicted"/>
<gene>
    <name evidence="1" type="ORF">L6164_010062</name>
</gene>
<reference evidence="1 2" key="1">
    <citation type="journal article" date="2022" name="DNA Res.">
        <title>Chromosomal-level genome assembly of the orchid tree Bauhinia variegata (Leguminosae; Cercidoideae) supports the allotetraploid origin hypothesis of Bauhinia.</title>
        <authorList>
            <person name="Zhong Y."/>
            <person name="Chen Y."/>
            <person name="Zheng D."/>
            <person name="Pang J."/>
            <person name="Liu Y."/>
            <person name="Luo S."/>
            <person name="Meng S."/>
            <person name="Qian L."/>
            <person name="Wei D."/>
            <person name="Dai S."/>
            <person name="Zhou R."/>
        </authorList>
    </citation>
    <scope>NUCLEOTIDE SEQUENCE [LARGE SCALE GENOMIC DNA]</scope>
    <source>
        <strain evidence="1">BV-YZ2020</strain>
    </source>
</reference>
<evidence type="ECO:0000313" key="1">
    <source>
        <dbReference type="EMBL" id="KAI4349478.1"/>
    </source>
</evidence>
<organism evidence="1 2">
    <name type="scientific">Bauhinia variegata</name>
    <name type="common">Purple orchid tree</name>
    <name type="synonym">Phanera variegata</name>
    <dbReference type="NCBI Taxonomy" id="167791"/>
    <lineage>
        <taxon>Eukaryota</taxon>
        <taxon>Viridiplantae</taxon>
        <taxon>Streptophyta</taxon>
        <taxon>Embryophyta</taxon>
        <taxon>Tracheophyta</taxon>
        <taxon>Spermatophyta</taxon>
        <taxon>Magnoliopsida</taxon>
        <taxon>eudicotyledons</taxon>
        <taxon>Gunneridae</taxon>
        <taxon>Pentapetalae</taxon>
        <taxon>rosids</taxon>
        <taxon>fabids</taxon>
        <taxon>Fabales</taxon>
        <taxon>Fabaceae</taxon>
        <taxon>Cercidoideae</taxon>
        <taxon>Cercideae</taxon>
        <taxon>Bauhiniinae</taxon>
        <taxon>Bauhinia</taxon>
    </lineage>
</organism>
<keyword evidence="2" id="KW-1185">Reference proteome</keyword>
<accession>A0ACB9PM42</accession>
<protein>
    <submittedName>
        <fullName evidence="1">Uncharacterized protein</fullName>
    </submittedName>
</protein>